<name>A0A165NS74_EXIGL</name>
<reference evidence="1 2" key="1">
    <citation type="journal article" date="2016" name="Mol. Biol. Evol.">
        <title>Comparative Genomics of Early-Diverging Mushroom-Forming Fungi Provides Insights into the Origins of Lignocellulose Decay Capabilities.</title>
        <authorList>
            <person name="Nagy L.G."/>
            <person name="Riley R."/>
            <person name="Tritt A."/>
            <person name="Adam C."/>
            <person name="Daum C."/>
            <person name="Floudas D."/>
            <person name="Sun H."/>
            <person name="Yadav J.S."/>
            <person name="Pangilinan J."/>
            <person name="Larsson K.H."/>
            <person name="Matsuura K."/>
            <person name="Barry K."/>
            <person name="Labutti K."/>
            <person name="Kuo R."/>
            <person name="Ohm R.A."/>
            <person name="Bhattacharya S.S."/>
            <person name="Shirouzu T."/>
            <person name="Yoshinaga Y."/>
            <person name="Martin F.M."/>
            <person name="Grigoriev I.V."/>
            <person name="Hibbett D.S."/>
        </authorList>
    </citation>
    <scope>NUCLEOTIDE SEQUENCE [LARGE SCALE GENOMIC DNA]</scope>
    <source>
        <strain evidence="1 2">HHB12029</strain>
    </source>
</reference>
<organism evidence="1 2">
    <name type="scientific">Exidia glandulosa HHB12029</name>
    <dbReference type="NCBI Taxonomy" id="1314781"/>
    <lineage>
        <taxon>Eukaryota</taxon>
        <taxon>Fungi</taxon>
        <taxon>Dikarya</taxon>
        <taxon>Basidiomycota</taxon>
        <taxon>Agaricomycotina</taxon>
        <taxon>Agaricomycetes</taxon>
        <taxon>Auriculariales</taxon>
        <taxon>Exidiaceae</taxon>
        <taxon>Exidia</taxon>
    </lineage>
</organism>
<accession>A0A165NS74</accession>
<proteinExistence type="predicted"/>
<dbReference type="EMBL" id="KV425896">
    <property type="protein sequence ID" value="KZW01147.1"/>
    <property type="molecule type" value="Genomic_DNA"/>
</dbReference>
<sequence>MERVTTLQIMCMVHGHRLSTGHINNAVAQIRAAKDVGLQELAWNTVDDKPSKILEALMRRVPSVRARASAIAFPQNVNMLPFVNLTHLRLLTDLNGGHVGSCAYADLDRLYTALRDLSMDAALEDTVAAPPAVPHNISLDVLRMDQTVAMTWDARTWDALKTAATVTNLRVHRIPLVLVITPLVDMLVIVATQRERVAAPPIDHLVVVASSEDMCRVGMANQQSAASHRSLYDDATPSCIRALATSVYYGALTRMTLMIFLPHDAIRALFSATPTALRRLLLIVPRLQPADCSNILTWRNKNTKWECALTELGVTTVAPPMLKADRLPSLDDLYDSEPGKEKTRIPAAHLHGFVVRNKLRVDDYFFGSHLEFYEGWAHAKVLLRGEHHFM</sequence>
<dbReference type="InParanoid" id="A0A165NS74"/>
<gene>
    <name evidence="1" type="ORF">EXIGLDRAFT_693879</name>
</gene>
<protein>
    <submittedName>
        <fullName evidence="1">Uncharacterized protein</fullName>
    </submittedName>
</protein>
<dbReference type="AlphaFoldDB" id="A0A165NS74"/>
<dbReference type="Proteomes" id="UP000077266">
    <property type="component" value="Unassembled WGS sequence"/>
</dbReference>
<keyword evidence="2" id="KW-1185">Reference proteome</keyword>
<evidence type="ECO:0000313" key="2">
    <source>
        <dbReference type="Proteomes" id="UP000077266"/>
    </source>
</evidence>
<evidence type="ECO:0000313" key="1">
    <source>
        <dbReference type="EMBL" id="KZW01147.1"/>
    </source>
</evidence>